<dbReference type="STRING" id="1448320.A0A319CYP7"/>
<name>A0A319CYP7_9EURO</name>
<evidence type="ECO:0000313" key="1">
    <source>
        <dbReference type="EMBL" id="PYH90030.1"/>
    </source>
</evidence>
<keyword evidence="2" id="KW-1185">Reference proteome</keyword>
<proteinExistence type="predicted"/>
<evidence type="ECO:0000313" key="2">
    <source>
        <dbReference type="Proteomes" id="UP000247810"/>
    </source>
</evidence>
<dbReference type="AlphaFoldDB" id="A0A319CYP7"/>
<dbReference type="Proteomes" id="UP000247810">
    <property type="component" value="Unassembled WGS sequence"/>
</dbReference>
<reference evidence="1 2" key="1">
    <citation type="submission" date="2018-02" db="EMBL/GenBank/DDBJ databases">
        <title>The genomes of Aspergillus section Nigri reveals drivers in fungal speciation.</title>
        <authorList>
            <consortium name="DOE Joint Genome Institute"/>
            <person name="Vesth T.C."/>
            <person name="Nybo J."/>
            <person name="Theobald S."/>
            <person name="Brandl J."/>
            <person name="Frisvad J.C."/>
            <person name="Nielsen K.F."/>
            <person name="Lyhne E.K."/>
            <person name="Kogle M.E."/>
            <person name="Kuo A."/>
            <person name="Riley R."/>
            <person name="Clum A."/>
            <person name="Nolan M."/>
            <person name="Lipzen A."/>
            <person name="Salamov A."/>
            <person name="Henrissat B."/>
            <person name="Wiebenga A."/>
            <person name="De vries R.P."/>
            <person name="Grigoriev I.V."/>
            <person name="Mortensen U.H."/>
            <person name="Andersen M.R."/>
            <person name="Baker S.E."/>
        </authorList>
    </citation>
    <scope>NUCLEOTIDE SEQUENCE [LARGE SCALE GENOMIC DNA]</scope>
    <source>
        <strain evidence="1 2">CBS 707.79</strain>
    </source>
</reference>
<accession>A0A319CYP7</accession>
<dbReference type="VEuPathDB" id="FungiDB:BO71DRAFT_335344"/>
<sequence>MSASSTRGIGALVGVILIPFKLVTSGWHFYELSQDGTGDTRSAVILGDVSNLTSYASRIAYAVVVNDEDPETRAVAVTVKALCD</sequence>
<organism evidence="1 2">
    <name type="scientific">Aspergillus ellipticus CBS 707.79</name>
    <dbReference type="NCBI Taxonomy" id="1448320"/>
    <lineage>
        <taxon>Eukaryota</taxon>
        <taxon>Fungi</taxon>
        <taxon>Dikarya</taxon>
        <taxon>Ascomycota</taxon>
        <taxon>Pezizomycotina</taxon>
        <taxon>Eurotiomycetes</taxon>
        <taxon>Eurotiomycetidae</taxon>
        <taxon>Eurotiales</taxon>
        <taxon>Aspergillaceae</taxon>
        <taxon>Aspergillus</taxon>
        <taxon>Aspergillus subgen. Circumdati</taxon>
    </lineage>
</organism>
<dbReference type="EMBL" id="KZ826000">
    <property type="protein sequence ID" value="PYH90030.1"/>
    <property type="molecule type" value="Genomic_DNA"/>
</dbReference>
<dbReference type="OrthoDB" id="3235083at2759"/>
<protein>
    <submittedName>
        <fullName evidence="1">Uncharacterized protein</fullName>
    </submittedName>
</protein>
<gene>
    <name evidence="1" type="ORF">BO71DRAFT_335344</name>
</gene>